<reference evidence="2" key="1">
    <citation type="submission" date="2021-01" db="EMBL/GenBank/DDBJ databases">
        <authorList>
            <person name="Corre E."/>
            <person name="Pelletier E."/>
            <person name="Niang G."/>
            <person name="Scheremetjew M."/>
            <person name="Finn R."/>
            <person name="Kale V."/>
            <person name="Holt S."/>
            <person name="Cochrane G."/>
            <person name="Meng A."/>
            <person name="Brown T."/>
            <person name="Cohen L."/>
        </authorList>
    </citation>
    <scope>NUCLEOTIDE SEQUENCE</scope>
    <source>
        <strain evidence="2">CCMP1594</strain>
    </source>
</reference>
<feature type="compositionally biased region" description="Low complexity" evidence="1">
    <location>
        <begin position="1"/>
        <end position="40"/>
    </location>
</feature>
<evidence type="ECO:0000313" key="2">
    <source>
        <dbReference type="EMBL" id="CAE0813902.1"/>
    </source>
</evidence>
<dbReference type="Gene3D" id="3.80.10.10">
    <property type="entry name" value="Ribonuclease Inhibitor"/>
    <property type="match status" value="1"/>
</dbReference>
<name>A0A7S4D2B2_9EUGL</name>
<organism evidence="2">
    <name type="scientific">Eutreptiella gymnastica</name>
    <dbReference type="NCBI Taxonomy" id="73025"/>
    <lineage>
        <taxon>Eukaryota</taxon>
        <taxon>Discoba</taxon>
        <taxon>Euglenozoa</taxon>
        <taxon>Euglenida</taxon>
        <taxon>Spirocuta</taxon>
        <taxon>Euglenophyceae</taxon>
        <taxon>Eutreptiales</taxon>
        <taxon>Eutreptiaceae</taxon>
        <taxon>Eutreptiella</taxon>
    </lineage>
</organism>
<sequence>MKSPTSAAKSSTSRSPTSSSPLFRRSTVARARAPPTSASPDDMRPLHVNNLEGLDRWARHYVIRCNIHQAQTNSGVVDFFAMLDDSGDTTRLDLSDNYLGRNGLRPLLDVISTWPACKTLSLRNTYLETRNVADIVRILGQHPGLQFLDLSHNPLYDTSGRYLLALVKKNRRIVQLNLEGTDIKESTLKKIANQVQKNLISQPVPEFVDLLDHLPPLPPSPTPFARRPALAPGVFELLTSMYCGEVDDNGGTPFSEERTRLLNAIATHGRLAVQLVTDLGFAAVGMLERLGYWLHGFDAIRQEVNRLMKEFAPLLDEDPILQDELGHLHDAINRCSSTEVTLYLWPMRSKCYSYRRLNPGITAAVDDSCLQLNATLLHRRDARQLTYMVDKIAYLDEEVTRVMVAWMTVDPVGPADAQLWDWSQLVQVFHEHFTEALHALEARAPILKELLPTLPVCVKDYILFLCFCDLNSAAPKDPRMTAPAAPSRPQLRGKKHDRLRYAADFLNVVQTRMGSPEEIAAFCEEWKEWLLIQNKDYIEASVEAVRDWSKQEQGDVGA</sequence>
<dbReference type="AlphaFoldDB" id="A0A7S4D2B2"/>
<dbReference type="SUPFAM" id="SSF52047">
    <property type="entry name" value="RNI-like"/>
    <property type="match status" value="1"/>
</dbReference>
<evidence type="ECO:0000256" key="1">
    <source>
        <dbReference type="SAM" id="MobiDB-lite"/>
    </source>
</evidence>
<feature type="region of interest" description="Disordered" evidence="1">
    <location>
        <begin position="1"/>
        <end position="45"/>
    </location>
</feature>
<gene>
    <name evidence="2" type="ORF">EGYM00163_LOCUS25053</name>
</gene>
<protein>
    <submittedName>
        <fullName evidence="2">Uncharacterized protein</fullName>
    </submittedName>
</protein>
<dbReference type="InterPro" id="IPR032675">
    <property type="entry name" value="LRR_dom_sf"/>
</dbReference>
<accession>A0A7S4D2B2</accession>
<proteinExistence type="predicted"/>
<dbReference type="EMBL" id="HBJA01071279">
    <property type="protein sequence ID" value="CAE0813902.1"/>
    <property type="molecule type" value="Transcribed_RNA"/>
</dbReference>